<reference evidence="1" key="1">
    <citation type="journal article" date="2022" name="Int. J. Mol. Sci.">
        <title>Draft Genome of Tanacetum Coccineum: Genomic Comparison of Closely Related Tanacetum-Family Plants.</title>
        <authorList>
            <person name="Yamashiro T."/>
            <person name="Shiraishi A."/>
            <person name="Nakayama K."/>
            <person name="Satake H."/>
        </authorList>
    </citation>
    <scope>NUCLEOTIDE SEQUENCE</scope>
</reference>
<protein>
    <submittedName>
        <fullName evidence="1">Uncharacterized protein</fullName>
    </submittedName>
</protein>
<sequence length="210" mass="23201">MRSRLFPTGRPLANLLKLLIFSHAFDHSPFQFMMPDSPMLWLGDFLTFALIKRSATVREASTSADAFHVDDLDTDEDLGSVVWHAALTLTVVSLTSIFVTDSCRCRVFNTLTPPELILRSFPFGPIYLRPEHDLAFIAALDLLCGADVGITNFCRDDGSRATVSPLSIYLSWETKSANDVIPHELLYLVAGDGCDSLCLDPFGEIIDGNN</sequence>
<reference evidence="1" key="2">
    <citation type="submission" date="2022-01" db="EMBL/GenBank/DDBJ databases">
        <authorList>
            <person name="Yamashiro T."/>
            <person name="Shiraishi A."/>
            <person name="Satake H."/>
            <person name="Nakayama K."/>
        </authorList>
    </citation>
    <scope>NUCLEOTIDE SEQUENCE</scope>
</reference>
<comment type="caution">
    <text evidence="1">The sequence shown here is derived from an EMBL/GenBank/DDBJ whole genome shotgun (WGS) entry which is preliminary data.</text>
</comment>
<dbReference type="Proteomes" id="UP001151760">
    <property type="component" value="Unassembled WGS sequence"/>
</dbReference>
<gene>
    <name evidence="1" type="ORF">Tco_1041625</name>
</gene>
<evidence type="ECO:0000313" key="1">
    <source>
        <dbReference type="EMBL" id="GJT74900.1"/>
    </source>
</evidence>
<evidence type="ECO:0000313" key="2">
    <source>
        <dbReference type="Proteomes" id="UP001151760"/>
    </source>
</evidence>
<accession>A0ABQ5GGN5</accession>
<name>A0ABQ5GGN5_9ASTR</name>
<proteinExistence type="predicted"/>
<organism evidence="1 2">
    <name type="scientific">Tanacetum coccineum</name>
    <dbReference type="NCBI Taxonomy" id="301880"/>
    <lineage>
        <taxon>Eukaryota</taxon>
        <taxon>Viridiplantae</taxon>
        <taxon>Streptophyta</taxon>
        <taxon>Embryophyta</taxon>
        <taxon>Tracheophyta</taxon>
        <taxon>Spermatophyta</taxon>
        <taxon>Magnoliopsida</taxon>
        <taxon>eudicotyledons</taxon>
        <taxon>Gunneridae</taxon>
        <taxon>Pentapetalae</taxon>
        <taxon>asterids</taxon>
        <taxon>campanulids</taxon>
        <taxon>Asterales</taxon>
        <taxon>Asteraceae</taxon>
        <taxon>Asteroideae</taxon>
        <taxon>Anthemideae</taxon>
        <taxon>Anthemidinae</taxon>
        <taxon>Tanacetum</taxon>
    </lineage>
</organism>
<dbReference type="EMBL" id="BQNB010018481">
    <property type="protein sequence ID" value="GJT74900.1"/>
    <property type="molecule type" value="Genomic_DNA"/>
</dbReference>
<keyword evidence="2" id="KW-1185">Reference proteome</keyword>